<dbReference type="Proteomes" id="UP000463700">
    <property type="component" value="Unassembled WGS sequence"/>
</dbReference>
<proteinExistence type="predicted"/>
<organism evidence="1 2">
    <name type="scientific">Paraburkholderia madseniana</name>
    <dbReference type="NCBI Taxonomy" id="2599607"/>
    <lineage>
        <taxon>Bacteria</taxon>
        <taxon>Pseudomonadati</taxon>
        <taxon>Pseudomonadota</taxon>
        <taxon>Betaproteobacteria</taxon>
        <taxon>Burkholderiales</taxon>
        <taxon>Burkholderiaceae</taxon>
        <taxon>Paraburkholderia</taxon>
    </lineage>
</organism>
<name>A0A6N6W0M8_9BURK</name>
<accession>A0A6N6W0M8</accession>
<reference evidence="1 2" key="1">
    <citation type="journal article" date="2020" name="Int. J. Syst. Evol. Microbiol.">
        <title>Paraburkholderia madseniana sp. nov., a phenolic acid-degrading bacterium isolated from acidic forest soil.</title>
        <authorList>
            <person name="Wilhelm R.C."/>
            <person name="Murphy S.J.L."/>
            <person name="Feriancek N.M."/>
            <person name="Karasz D.C."/>
            <person name="DeRito C.M."/>
            <person name="Newman J.D."/>
            <person name="Buckley D.H."/>
        </authorList>
    </citation>
    <scope>NUCLEOTIDE SEQUENCE [LARGE SCALE GENOMIC DNA]</scope>
    <source>
        <strain evidence="1 2">RP11</strain>
    </source>
</reference>
<comment type="caution">
    <text evidence="1">The sequence shown here is derived from an EMBL/GenBank/DDBJ whole genome shotgun (WGS) entry which is preliminary data.</text>
</comment>
<dbReference type="RefSeq" id="WP_154567959.1">
    <property type="nucleotide sequence ID" value="NZ_VOSW01000237.1"/>
</dbReference>
<sequence length="96" mass="10204">MTGFAQSDLVGLMTSIGATLETHADGIAQQSARLSAIDLILRVLLSNMVAPTRAEIRRASFARIEEAMRAVDSAELPTGYATAWLSEVDALLAALE</sequence>
<gene>
    <name evidence="1" type="ORF">FSO04_45435</name>
</gene>
<dbReference type="OrthoDB" id="9841341at2"/>
<dbReference type="EMBL" id="VOSW01000237">
    <property type="protein sequence ID" value="KAE8753398.1"/>
    <property type="molecule type" value="Genomic_DNA"/>
</dbReference>
<protein>
    <submittedName>
        <fullName evidence="1">Uncharacterized protein</fullName>
    </submittedName>
</protein>
<evidence type="ECO:0000313" key="1">
    <source>
        <dbReference type="EMBL" id="KAE8753398.1"/>
    </source>
</evidence>
<dbReference type="AlphaFoldDB" id="A0A6N6W0M8"/>
<evidence type="ECO:0000313" key="2">
    <source>
        <dbReference type="Proteomes" id="UP000463700"/>
    </source>
</evidence>